<organism evidence="9 10">
    <name type="scientific">Ponticaulis profundi</name>
    <dbReference type="NCBI Taxonomy" id="2665222"/>
    <lineage>
        <taxon>Bacteria</taxon>
        <taxon>Pseudomonadati</taxon>
        <taxon>Pseudomonadota</taxon>
        <taxon>Alphaproteobacteria</taxon>
        <taxon>Hyphomonadales</taxon>
        <taxon>Hyphomonadaceae</taxon>
        <taxon>Ponticaulis</taxon>
    </lineage>
</organism>
<keyword evidence="4" id="KW-0862">Zinc</keyword>
<evidence type="ECO:0000256" key="6">
    <source>
        <dbReference type="ARBA" id="ARBA00023146"/>
    </source>
</evidence>
<dbReference type="InterPro" id="IPR001412">
    <property type="entry name" value="aa-tRNA-synth_I_CS"/>
</dbReference>
<dbReference type="PANTHER" id="PTHR43311">
    <property type="entry name" value="GLUTAMATE--TRNA LIGASE"/>
    <property type="match status" value="1"/>
</dbReference>
<dbReference type="InterPro" id="IPR014729">
    <property type="entry name" value="Rossmann-like_a/b/a_fold"/>
</dbReference>
<evidence type="ECO:0000256" key="3">
    <source>
        <dbReference type="ARBA" id="ARBA00022741"/>
    </source>
</evidence>
<keyword evidence="3 7" id="KW-0547">Nucleotide-binding</keyword>
<dbReference type="PANTHER" id="PTHR43311:SF1">
    <property type="entry name" value="GLUTAMYL-Q TRNA(ASP) SYNTHETASE"/>
    <property type="match status" value="1"/>
</dbReference>
<keyword evidence="6 7" id="KW-0030">Aminoacyl-tRNA synthetase</keyword>
<dbReference type="EC" id="6.1.1.-" evidence="9"/>
<reference evidence="10" key="1">
    <citation type="journal article" date="2019" name="Int. J. Syst. Evol. Microbiol.">
        <title>The Global Catalogue of Microorganisms (GCM) 10K type strain sequencing project: providing services to taxonomists for standard genome sequencing and annotation.</title>
        <authorList>
            <consortium name="The Broad Institute Genomics Platform"/>
            <consortium name="The Broad Institute Genome Sequencing Center for Infectious Disease"/>
            <person name="Wu L."/>
            <person name="Ma J."/>
        </authorList>
    </citation>
    <scope>NUCLEOTIDE SEQUENCE [LARGE SCALE GENOMIC DNA]</scope>
    <source>
        <strain evidence="10">CGMCC-1.15741</strain>
    </source>
</reference>
<dbReference type="PRINTS" id="PR00987">
    <property type="entry name" value="TRNASYNTHGLU"/>
</dbReference>
<evidence type="ECO:0000313" key="10">
    <source>
        <dbReference type="Proteomes" id="UP001596303"/>
    </source>
</evidence>
<dbReference type="InterPro" id="IPR000924">
    <property type="entry name" value="Glu/Gln-tRNA-synth"/>
</dbReference>
<sequence length="291" mass="33098">MSSSFLTRFAPSPTGYLHLGHAYAAYQAFEAARRADGTCLLRIEDIDQTRCRPEYTDAIYEDLAWLGFDWPRPVRVQSEHFIAYESALARLEQIGVVYRCFLTRKELKAELEKRGIAESPVGERPYPGPERVMTEDETQARLQAGQPFAWRLSLSRCRDLLGTAWQALSFRETGNAEGLSQGEVKARPEWLGDVVLARKDTPTSYHLACTHDDALQNISTVVRGVDLYHATHIHVLLQYLLGWQQPTYCHHRLVLGADGKKFSKSDRSKTIRAFRSEGISPADMLRDWIKV</sequence>
<dbReference type="Proteomes" id="UP001596303">
    <property type="component" value="Unassembled WGS sequence"/>
</dbReference>
<evidence type="ECO:0000256" key="5">
    <source>
        <dbReference type="ARBA" id="ARBA00022840"/>
    </source>
</evidence>
<proteinExistence type="inferred from homology"/>
<dbReference type="InterPro" id="IPR020058">
    <property type="entry name" value="Glu/Gln-tRNA-synth_Ib_cat-dom"/>
</dbReference>
<keyword evidence="10" id="KW-1185">Reference proteome</keyword>
<evidence type="ECO:0000256" key="2">
    <source>
        <dbReference type="ARBA" id="ARBA00022723"/>
    </source>
</evidence>
<comment type="similarity">
    <text evidence="7">Belongs to the class-I aminoacyl-tRNA synthetase family.</text>
</comment>
<evidence type="ECO:0000256" key="1">
    <source>
        <dbReference type="ARBA" id="ARBA00022598"/>
    </source>
</evidence>
<dbReference type="NCBIfam" id="NF004315">
    <property type="entry name" value="PRK05710.1-4"/>
    <property type="match status" value="1"/>
</dbReference>
<feature type="domain" description="Glutamyl/glutaminyl-tRNA synthetase class Ib catalytic" evidence="8">
    <location>
        <begin position="6"/>
        <end position="284"/>
    </location>
</feature>
<evidence type="ECO:0000256" key="7">
    <source>
        <dbReference type="RuleBase" id="RU363037"/>
    </source>
</evidence>
<evidence type="ECO:0000259" key="8">
    <source>
        <dbReference type="Pfam" id="PF00749"/>
    </source>
</evidence>
<dbReference type="Pfam" id="PF00749">
    <property type="entry name" value="tRNA-synt_1c"/>
    <property type="match status" value="1"/>
</dbReference>
<keyword evidence="2" id="KW-0479">Metal-binding</keyword>
<evidence type="ECO:0000256" key="4">
    <source>
        <dbReference type="ARBA" id="ARBA00022833"/>
    </source>
</evidence>
<keyword evidence="5 7" id="KW-0067">ATP-binding</keyword>
<dbReference type="SUPFAM" id="SSF52374">
    <property type="entry name" value="Nucleotidylyl transferase"/>
    <property type="match status" value="1"/>
</dbReference>
<keyword evidence="7" id="KW-0648">Protein biosynthesis</keyword>
<dbReference type="Gene3D" id="3.40.50.620">
    <property type="entry name" value="HUPs"/>
    <property type="match status" value="1"/>
</dbReference>
<dbReference type="EMBL" id="JBHSSW010000005">
    <property type="protein sequence ID" value="MFC6197491.1"/>
    <property type="molecule type" value="Genomic_DNA"/>
</dbReference>
<dbReference type="PROSITE" id="PS00178">
    <property type="entry name" value="AA_TRNA_LIGASE_I"/>
    <property type="match status" value="1"/>
</dbReference>
<gene>
    <name evidence="9" type="primary">gluQRS</name>
    <name evidence="9" type="ORF">ACFQDM_05350</name>
</gene>
<keyword evidence="1 7" id="KW-0436">Ligase</keyword>
<dbReference type="InterPro" id="IPR049940">
    <property type="entry name" value="GluQ/Sye"/>
</dbReference>
<dbReference type="GO" id="GO:0016874">
    <property type="term" value="F:ligase activity"/>
    <property type="evidence" value="ECO:0007669"/>
    <property type="project" value="UniProtKB-KW"/>
</dbReference>
<accession>A0ABW1S730</accession>
<protein>
    <submittedName>
        <fullName evidence="9">tRNA glutamyl-Q(34) synthetase GluQRS</fullName>
        <ecNumber evidence="9">6.1.1.-</ecNumber>
    </submittedName>
</protein>
<comment type="caution">
    <text evidence="9">The sequence shown here is derived from an EMBL/GenBank/DDBJ whole genome shotgun (WGS) entry which is preliminary data.</text>
</comment>
<evidence type="ECO:0000313" key="9">
    <source>
        <dbReference type="EMBL" id="MFC6197491.1"/>
    </source>
</evidence>
<name>A0ABW1S730_9PROT</name>
<dbReference type="RefSeq" id="WP_377376471.1">
    <property type="nucleotide sequence ID" value="NZ_JBHSSW010000005.1"/>
</dbReference>